<feature type="region of interest" description="Disordered" evidence="1">
    <location>
        <begin position="32"/>
        <end position="59"/>
    </location>
</feature>
<evidence type="ECO:0000313" key="2">
    <source>
        <dbReference type="EMBL" id="CAB0029095.1"/>
    </source>
</evidence>
<dbReference type="Proteomes" id="UP000479190">
    <property type="component" value="Unassembled WGS sequence"/>
</dbReference>
<sequence length="384" mass="42907">MLRGPAEYGPYMFLLRAASRHLPRGVEHAQGLVRGPRRGHPAIKRRGSHYNPDRAPQDTSARRPIALEALQMDPVPTSHQRRSATASPRCVSPFTSHWKMRSLSTPSNIATPKIHKEVIQKDIDKRLREVQRQTPVVLNFSQPSQPALMLPIFFPITPRGRALKIDTSSSTIQRARITPSDYSEIQSQRPQIRIAGNIVASLEKPSLTDPITTSPLLARTCEPSTRNLRQLSAMDAIDLQAIKSPTASPCGPAVVSPFKNQQHYSASPEALPSHDGSLLYCVMKPLKDEMISRRNEIESTRSSAYSLLTYTTRVPRQTYRSSARKHKRAGIPTQLTYTAKPILTSRNSSQTRIRRHNSPLFPNVTPPLNHGVKTPVKIETSLRT</sequence>
<feature type="compositionally biased region" description="Basic residues" evidence="1">
    <location>
        <begin position="35"/>
        <end position="48"/>
    </location>
</feature>
<dbReference type="EMBL" id="CADCXV010000250">
    <property type="protein sequence ID" value="CAB0029095.1"/>
    <property type="molecule type" value="Genomic_DNA"/>
</dbReference>
<reference evidence="2 3" key="1">
    <citation type="submission" date="2020-02" db="EMBL/GenBank/DDBJ databases">
        <authorList>
            <person name="Ferguson B K."/>
        </authorList>
    </citation>
    <scope>NUCLEOTIDE SEQUENCE [LARGE SCALE GENOMIC DNA]</scope>
</reference>
<accession>A0A6H5HXU1</accession>
<dbReference type="AlphaFoldDB" id="A0A6H5HXU1"/>
<gene>
    <name evidence="2" type="ORF">TBRA_LOCUS1182</name>
</gene>
<protein>
    <submittedName>
        <fullName evidence="2">Uncharacterized protein</fullName>
    </submittedName>
</protein>
<keyword evidence="3" id="KW-1185">Reference proteome</keyword>
<evidence type="ECO:0000313" key="3">
    <source>
        <dbReference type="Proteomes" id="UP000479190"/>
    </source>
</evidence>
<organism evidence="2 3">
    <name type="scientific">Trichogramma brassicae</name>
    <dbReference type="NCBI Taxonomy" id="86971"/>
    <lineage>
        <taxon>Eukaryota</taxon>
        <taxon>Metazoa</taxon>
        <taxon>Ecdysozoa</taxon>
        <taxon>Arthropoda</taxon>
        <taxon>Hexapoda</taxon>
        <taxon>Insecta</taxon>
        <taxon>Pterygota</taxon>
        <taxon>Neoptera</taxon>
        <taxon>Endopterygota</taxon>
        <taxon>Hymenoptera</taxon>
        <taxon>Apocrita</taxon>
        <taxon>Proctotrupomorpha</taxon>
        <taxon>Chalcidoidea</taxon>
        <taxon>Trichogrammatidae</taxon>
        <taxon>Trichogramma</taxon>
    </lineage>
</organism>
<name>A0A6H5HXU1_9HYME</name>
<evidence type="ECO:0000256" key="1">
    <source>
        <dbReference type="SAM" id="MobiDB-lite"/>
    </source>
</evidence>
<proteinExistence type="predicted"/>